<dbReference type="EMBL" id="DXGD01000300">
    <property type="protein sequence ID" value="HIX00096.1"/>
    <property type="molecule type" value="Genomic_DNA"/>
</dbReference>
<dbReference type="AlphaFoldDB" id="A0A9D1UTG9"/>
<reference evidence="1" key="1">
    <citation type="journal article" date="2021" name="PeerJ">
        <title>Extensive microbial diversity within the chicken gut microbiome revealed by metagenomics and culture.</title>
        <authorList>
            <person name="Gilroy R."/>
            <person name="Ravi A."/>
            <person name="Getino M."/>
            <person name="Pursley I."/>
            <person name="Horton D.L."/>
            <person name="Alikhan N.F."/>
            <person name="Baker D."/>
            <person name="Gharbi K."/>
            <person name="Hall N."/>
            <person name="Watson M."/>
            <person name="Adriaenssens E.M."/>
            <person name="Foster-Nyarko E."/>
            <person name="Jarju S."/>
            <person name="Secka A."/>
            <person name="Antonio M."/>
            <person name="Oren A."/>
            <person name="Chaudhuri R.R."/>
            <person name="La Ragione R."/>
            <person name="Hildebrand F."/>
            <person name="Pallen M.J."/>
        </authorList>
    </citation>
    <scope>NUCLEOTIDE SEQUENCE</scope>
    <source>
        <strain evidence="1">ChiHejej3B27-3195</strain>
    </source>
</reference>
<comment type="caution">
    <text evidence="1">The sequence shown here is derived from an EMBL/GenBank/DDBJ whole genome shotgun (WGS) entry which is preliminary data.</text>
</comment>
<organism evidence="1 2">
    <name type="scientific">Candidatus Nesterenkonia stercoripullorum</name>
    <dbReference type="NCBI Taxonomy" id="2838701"/>
    <lineage>
        <taxon>Bacteria</taxon>
        <taxon>Bacillati</taxon>
        <taxon>Actinomycetota</taxon>
        <taxon>Actinomycetes</taxon>
        <taxon>Micrococcales</taxon>
        <taxon>Micrococcaceae</taxon>
        <taxon>Nesterenkonia</taxon>
    </lineage>
</organism>
<accession>A0A9D1UTG9</accession>
<gene>
    <name evidence="1" type="ORF">H9871_08110</name>
</gene>
<protein>
    <submittedName>
        <fullName evidence="1">Uncharacterized protein</fullName>
    </submittedName>
</protein>
<evidence type="ECO:0000313" key="1">
    <source>
        <dbReference type="EMBL" id="HIX00096.1"/>
    </source>
</evidence>
<proteinExistence type="predicted"/>
<name>A0A9D1UTG9_9MICC</name>
<sequence>MTTQRTHLFPGARLQLDGPVPGEAVDVVLIFSDGVLTEARLSPGVDWLILDVDEHRTAAGTSIPAKSWAVEREANGALRVVRRVEE</sequence>
<reference evidence="1" key="2">
    <citation type="submission" date="2021-04" db="EMBL/GenBank/DDBJ databases">
        <authorList>
            <person name="Gilroy R."/>
        </authorList>
    </citation>
    <scope>NUCLEOTIDE SEQUENCE</scope>
    <source>
        <strain evidence="1">ChiHejej3B27-3195</strain>
    </source>
</reference>
<evidence type="ECO:0000313" key="2">
    <source>
        <dbReference type="Proteomes" id="UP000824151"/>
    </source>
</evidence>
<dbReference type="Proteomes" id="UP000824151">
    <property type="component" value="Unassembled WGS sequence"/>
</dbReference>